<comment type="caution">
    <text evidence="1">The sequence shown here is derived from an EMBL/GenBank/DDBJ whole genome shotgun (WGS) entry which is preliminary data.</text>
</comment>
<protein>
    <recommendedName>
        <fullName evidence="2">GATA-type domain-containing protein</fullName>
    </recommendedName>
</protein>
<proteinExistence type="predicted"/>
<sequence length="53" mass="6285">MAKYRKKRGTDTWHWCRNCSNWPTQDYTERDSRPGSDLCNECKAKERKGDCTA</sequence>
<dbReference type="EMBL" id="BARU01030171">
    <property type="protein sequence ID" value="GAH75053.1"/>
    <property type="molecule type" value="Genomic_DNA"/>
</dbReference>
<evidence type="ECO:0000313" key="1">
    <source>
        <dbReference type="EMBL" id="GAH75053.1"/>
    </source>
</evidence>
<organism evidence="1">
    <name type="scientific">marine sediment metagenome</name>
    <dbReference type="NCBI Taxonomy" id="412755"/>
    <lineage>
        <taxon>unclassified sequences</taxon>
        <taxon>metagenomes</taxon>
        <taxon>ecological metagenomes</taxon>
    </lineage>
</organism>
<gene>
    <name evidence="1" type="ORF">S03H2_47923</name>
</gene>
<reference evidence="1" key="1">
    <citation type="journal article" date="2014" name="Front. Microbiol.">
        <title>High frequency of phylogenetically diverse reductive dehalogenase-homologous genes in deep subseafloor sedimentary metagenomes.</title>
        <authorList>
            <person name="Kawai M."/>
            <person name="Futagami T."/>
            <person name="Toyoda A."/>
            <person name="Takaki Y."/>
            <person name="Nishi S."/>
            <person name="Hori S."/>
            <person name="Arai W."/>
            <person name="Tsubouchi T."/>
            <person name="Morono Y."/>
            <person name="Uchiyama I."/>
            <person name="Ito T."/>
            <person name="Fujiyama A."/>
            <person name="Inagaki F."/>
            <person name="Takami H."/>
        </authorList>
    </citation>
    <scope>NUCLEOTIDE SEQUENCE</scope>
    <source>
        <strain evidence="1">Expedition CK06-06</strain>
    </source>
</reference>
<evidence type="ECO:0008006" key="2">
    <source>
        <dbReference type="Google" id="ProtNLM"/>
    </source>
</evidence>
<name>X1JZ20_9ZZZZ</name>
<accession>X1JZ20</accession>
<dbReference type="AlphaFoldDB" id="X1JZ20"/>